<dbReference type="GO" id="GO:0043571">
    <property type="term" value="P:maintenance of CRISPR repeat elements"/>
    <property type="evidence" value="ECO:0007669"/>
    <property type="project" value="UniProtKB-UniRule"/>
</dbReference>
<accession>A0A150XH48</accession>
<keyword evidence="6 9" id="KW-0378">Hydrolase</keyword>
<protein>
    <recommendedName>
        <fullName evidence="9">CRISPR-associated endoribonuclease Cas2</fullName>
        <ecNumber evidence="9">3.1.-.-</ecNumber>
    </recommendedName>
</protein>
<keyword evidence="5 9" id="KW-0255">Endonuclease</keyword>
<keyword evidence="11" id="KW-1185">Reference proteome</keyword>
<keyword evidence="8 9" id="KW-0051">Antiviral defense</keyword>
<name>A0A150XH48_9BACT</name>
<evidence type="ECO:0000256" key="8">
    <source>
        <dbReference type="ARBA" id="ARBA00023118"/>
    </source>
</evidence>
<dbReference type="GO" id="GO:0004521">
    <property type="term" value="F:RNA endonuclease activity"/>
    <property type="evidence" value="ECO:0007669"/>
    <property type="project" value="InterPro"/>
</dbReference>
<dbReference type="NCBIfam" id="TIGR01573">
    <property type="entry name" value="cas2"/>
    <property type="match status" value="1"/>
</dbReference>
<feature type="binding site" evidence="9">
    <location>
        <position position="19"/>
    </location>
    <ligand>
        <name>Mg(2+)</name>
        <dbReference type="ChEBI" id="CHEBI:18420"/>
        <note>catalytic</note>
    </ligand>
</feature>
<dbReference type="Pfam" id="PF09827">
    <property type="entry name" value="CRISPR_Cas2"/>
    <property type="match status" value="1"/>
</dbReference>
<dbReference type="HAMAP" id="MF_01471">
    <property type="entry name" value="Cas2"/>
    <property type="match status" value="1"/>
</dbReference>
<dbReference type="Proteomes" id="UP000075606">
    <property type="component" value="Unassembled WGS sequence"/>
</dbReference>
<keyword evidence="4 9" id="KW-0479">Metal-binding</keyword>
<sequence>MSFDRFNQYRVMWVMVFFDLPTETKTDTKNYRKFVDVLEKDGFTRFQFSIFLRHCPSMENAKVHIKRIKQNLPPKGHVGIMHITDKQFGMMEVYFSTKKEEVPQPIQQLELF</sequence>
<dbReference type="EC" id="3.1.-.-" evidence="9"/>
<keyword evidence="7 9" id="KW-0460">Magnesium</keyword>
<dbReference type="Gene3D" id="3.30.70.240">
    <property type="match status" value="1"/>
</dbReference>
<dbReference type="InterPro" id="IPR021127">
    <property type="entry name" value="CRISPR_associated_Cas2"/>
</dbReference>
<dbReference type="RefSeq" id="WP_068217070.1">
    <property type="nucleotide sequence ID" value="NZ_CP139724.1"/>
</dbReference>
<keyword evidence="3 9" id="KW-0540">Nuclease</keyword>
<evidence type="ECO:0000256" key="2">
    <source>
        <dbReference type="ARBA" id="ARBA00009959"/>
    </source>
</evidence>
<gene>
    <name evidence="9" type="primary">cas2</name>
    <name evidence="10" type="ORF">AWW68_04550</name>
</gene>
<comment type="function">
    <text evidence="9">CRISPR (clustered regularly interspaced short palindromic repeat), is an adaptive immune system that provides protection against mobile genetic elements (viruses, transposable elements and conjugative plasmids). CRISPR clusters contain sequences complementary to antecedent mobile elements and target invading nucleic acids. CRISPR clusters are transcribed and processed into CRISPR RNA (crRNA). Functions as a ssRNA-specific endoribonuclease. Involved in the integration of spacer DNA into the CRISPR cassette.</text>
</comment>
<dbReference type="STRING" id="333140.AWW68_04550"/>
<evidence type="ECO:0000256" key="4">
    <source>
        <dbReference type="ARBA" id="ARBA00022723"/>
    </source>
</evidence>
<dbReference type="GO" id="GO:0046872">
    <property type="term" value="F:metal ion binding"/>
    <property type="evidence" value="ECO:0007669"/>
    <property type="project" value="UniProtKB-UniRule"/>
</dbReference>
<evidence type="ECO:0000256" key="9">
    <source>
        <dbReference type="HAMAP-Rule" id="MF_01471"/>
    </source>
</evidence>
<dbReference type="GO" id="GO:0051607">
    <property type="term" value="P:defense response to virus"/>
    <property type="evidence" value="ECO:0007669"/>
    <property type="project" value="UniProtKB-UniRule"/>
</dbReference>
<evidence type="ECO:0000256" key="1">
    <source>
        <dbReference type="ARBA" id="ARBA00001946"/>
    </source>
</evidence>
<dbReference type="SUPFAM" id="SSF143430">
    <property type="entry name" value="TTP0101/SSO1404-like"/>
    <property type="match status" value="1"/>
</dbReference>
<organism evidence="10 11">
    <name type="scientific">Roseivirga spongicola</name>
    <dbReference type="NCBI Taxonomy" id="333140"/>
    <lineage>
        <taxon>Bacteria</taxon>
        <taxon>Pseudomonadati</taxon>
        <taxon>Bacteroidota</taxon>
        <taxon>Cytophagia</taxon>
        <taxon>Cytophagales</taxon>
        <taxon>Roseivirgaceae</taxon>
        <taxon>Roseivirga</taxon>
    </lineage>
</organism>
<dbReference type="GO" id="GO:0016787">
    <property type="term" value="F:hydrolase activity"/>
    <property type="evidence" value="ECO:0007669"/>
    <property type="project" value="UniProtKB-KW"/>
</dbReference>
<evidence type="ECO:0000256" key="7">
    <source>
        <dbReference type="ARBA" id="ARBA00022842"/>
    </source>
</evidence>
<evidence type="ECO:0000313" key="10">
    <source>
        <dbReference type="EMBL" id="KYG78043.1"/>
    </source>
</evidence>
<evidence type="ECO:0000313" key="11">
    <source>
        <dbReference type="Proteomes" id="UP000075606"/>
    </source>
</evidence>
<comment type="caution">
    <text evidence="10">The sequence shown here is derived from an EMBL/GenBank/DDBJ whole genome shotgun (WGS) entry which is preliminary data.</text>
</comment>
<reference evidence="10 11" key="1">
    <citation type="submission" date="2016-01" db="EMBL/GenBank/DDBJ databases">
        <title>Genome sequencing of Roseivirga spongicola UST030701-084.</title>
        <authorList>
            <person name="Selvaratnam C."/>
            <person name="Thevarajoo S."/>
            <person name="Goh K.M."/>
            <person name="Ee R."/>
            <person name="Chan K.-G."/>
            <person name="Chong C.S."/>
        </authorList>
    </citation>
    <scope>NUCLEOTIDE SEQUENCE [LARGE SCALE GENOMIC DNA]</scope>
    <source>
        <strain evidence="10 11">UST030701-084</strain>
    </source>
</reference>
<comment type="cofactor">
    <cofactor evidence="1 9">
        <name>Mg(2+)</name>
        <dbReference type="ChEBI" id="CHEBI:18420"/>
    </cofactor>
</comment>
<dbReference type="InterPro" id="IPR019199">
    <property type="entry name" value="Virulence_VapD/CRISPR_Cas2"/>
</dbReference>
<evidence type="ECO:0000256" key="6">
    <source>
        <dbReference type="ARBA" id="ARBA00022801"/>
    </source>
</evidence>
<proteinExistence type="inferred from homology"/>
<dbReference type="EMBL" id="LRPC01000001">
    <property type="protein sequence ID" value="KYG78043.1"/>
    <property type="molecule type" value="Genomic_DNA"/>
</dbReference>
<dbReference type="AlphaFoldDB" id="A0A150XH48"/>
<evidence type="ECO:0000256" key="3">
    <source>
        <dbReference type="ARBA" id="ARBA00022722"/>
    </source>
</evidence>
<comment type="subunit">
    <text evidence="9">Homodimer, forms a heterotetramer with a Cas1 homodimer.</text>
</comment>
<comment type="similarity">
    <text evidence="2 9">Belongs to the CRISPR-associated endoribonuclease Cas2 protein family.</text>
</comment>
<evidence type="ECO:0000256" key="5">
    <source>
        <dbReference type="ARBA" id="ARBA00022759"/>
    </source>
</evidence>